<dbReference type="Pfam" id="PF00725">
    <property type="entry name" value="3HCDH"/>
    <property type="match status" value="1"/>
</dbReference>
<evidence type="ECO:0000313" key="16">
    <source>
        <dbReference type="EMBL" id="MFC0206835.1"/>
    </source>
</evidence>
<comment type="subunit">
    <text evidence="3">Monomer.</text>
</comment>
<dbReference type="InterPro" id="IPR036291">
    <property type="entry name" value="NAD(P)-bd_dom_sf"/>
</dbReference>
<evidence type="ECO:0000256" key="1">
    <source>
        <dbReference type="ARBA" id="ARBA00004275"/>
    </source>
</evidence>
<keyword evidence="6" id="KW-0560">Oxidoreductase</keyword>
<dbReference type="Gene3D" id="3.90.226.10">
    <property type="entry name" value="2-enoyl-CoA Hydratase, Chain A, domain 1"/>
    <property type="match status" value="1"/>
</dbReference>
<keyword evidence="10" id="KW-0413">Isomerase</keyword>
<dbReference type="InterPro" id="IPR001753">
    <property type="entry name" value="Enoyl-CoA_hydra/iso"/>
</dbReference>
<keyword evidence="8" id="KW-0443">Lipid metabolism</keyword>
<evidence type="ECO:0000256" key="6">
    <source>
        <dbReference type="ARBA" id="ARBA00023002"/>
    </source>
</evidence>
<dbReference type="CDD" id="cd06558">
    <property type="entry name" value="crotonase-like"/>
    <property type="match status" value="1"/>
</dbReference>
<evidence type="ECO:0000256" key="12">
    <source>
        <dbReference type="ARBA" id="ARBA00023268"/>
    </source>
</evidence>
<dbReference type="SUPFAM" id="SSF48179">
    <property type="entry name" value="6-phosphogluconate dehydrogenase C-terminal domain-like"/>
    <property type="match status" value="2"/>
</dbReference>
<evidence type="ECO:0000256" key="3">
    <source>
        <dbReference type="ARBA" id="ARBA00011245"/>
    </source>
</evidence>
<evidence type="ECO:0000256" key="10">
    <source>
        <dbReference type="ARBA" id="ARBA00023235"/>
    </source>
</evidence>
<keyword evidence="9" id="KW-0576">Peroxisome</keyword>
<evidence type="ECO:0000256" key="2">
    <source>
        <dbReference type="ARBA" id="ARBA00005005"/>
    </source>
</evidence>
<dbReference type="SUPFAM" id="SSF52096">
    <property type="entry name" value="ClpP/crotonase"/>
    <property type="match status" value="1"/>
</dbReference>
<dbReference type="RefSeq" id="WP_261518985.1">
    <property type="nucleotide sequence ID" value="NZ_JAODNW010000002.1"/>
</dbReference>
<evidence type="ECO:0000256" key="13">
    <source>
        <dbReference type="ARBA" id="ARBA00049556"/>
    </source>
</evidence>
<name>A0ABV6D2F6_9HYPH</name>
<dbReference type="PANTHER" id="PTHR23309">
    <property type="entry name" value="3-HYDROXYACYL-COA DEHYROGENASE"/>
    <property type="match status" value="1"/>
</dbReference>
<keyword evidence="17" id="KW-1185">Reference proteome</keyword>
<dbReference type="Pfam" id="PF02737">
    <property type="entry name" value="3HCDH_N"/>
    <property type="match status" value="1"/>
</dbReference>
<dbReference type="InterPro" id="IPR029045">
    <property type="entry name" value="ClpP/crotonase-like_dom_sf"/>
</dbReference>
<evidence type="ECO:0000256" key="7">
    <source>
        <dbReference type="ARBA" id="ARBA00023027"/>
    </source>
</evidence>
<evidence type="ECO:0000256" key="8">
    <source>
        <dbReference type="ARBA" id="ARBA00023098"/>
    </source>
</evidence>
<evidence type="ECO:0000256" key="11">
    <source>
        <dbReference type="ARBA" id="ARBA00023239"/>
    </source>
</evidence>
<evidence type="ECO:0000259" key="15">
    <source>
        <dbReference type="Pfam" id="PF02737"/>
    </source>
</evidence>
<comment type="catalytic activity">
    <reaction evidence="13">
        <text>a (3S)-3-hydroxyacyl-CoA + NAD(+) = a 3-oxoacyl-CoA + NADH + H(+)</text>
        <dbReference type="Rhea" id="RHEA:22432"/>
        <dbReference type="ChEBI" id="CHEBI:15378"/>
        <dbReference type="ChEBI" id="CHEBI:57318"/>
        <dbReference type="ChEBI" id="CHEBI:57540"/>
        <dbReference type="ChEBI" id="CHEBI:57945"/>
        <dbReference type="ChEBI" id="CHEBI:90726"/>
        <dbReference type="EC" id="1.1.1.35"/>
    </reaction>
</comment>
<keyword evidence="12" id="KW-0511">Multifunctional enzyme</keyword>
<evidence type="ECO:0000313" key="17">
    <source>
        <dbReference type="Proteomes" id="UP001589755"/>
    </source>
</evidence>
<feature type="domain" description="3-hydroxyacyl-CoA dehydrogenase C-terminal" evidence="14">
    <location>
        <begin position="472"/>
        <end position="563"/>
    </location>
</feature>
<dbReference type="Gene3D" id="3.40.50.720">
    <property type="entry name" value="NAD(P)-binding Rossmann-like Domain"/>
    <property type="match status" value="1"/>
</dbReference>
<dbReference type="InterPro" id="IPR006108">
    <property type="entry name" value="3HC_DH_C"/>
</dbReference>
<keyword evidence="11" id="KW-0456">Lyase</keyword>
<accession>A0ABV6D2F6</accession>
<comment type="subcellular location">
    <subcellularLocation>
        <location evidence="1">Peroxisome</location>
    </subcellularLocation>
</comment>
<evidence type="ECO:0000256" key="4">
    <source>
        <dbReference type="ARBA" id="ARBA00022832"/>
    </source>
</evidence>
<proteinExistence type="predicted"/>
<protein>
    <submittedName>
        <fullName evidence="16">3-hydroxyacyl-CoA dehydrogenase NAD-binding domain-containing protein</fullName>
    </submittedName>
</protein>
<keyword evidence="5" id="KW-0442">Lipid degradation</keyword>
<gene>
    <name evidence="16" type="ORF">ACFFJ2_00295</name>
</gene>
<sequence length="654" mass="68404">MSVIAIEHEGDIAVVSVDNPPVNALSQALRQGLWDAVGALDVDPSVAAVVLICAGRTFIAGADVSEFGKPPQPPHLPDLVARIEGARKPWVAAIHGSALGGGFEVAMGCRFRLAAPDASVGFPEVTLGVVPGASGTVRTPRLAGAELAVELVTSGRPMGAAGAARAGLIDAVIEGSLRDGAIAFARQALTRPLPAPVSARAVTAPDASFWSEKEKAVARAARGATAPLRALACVRKGVEASFGEAMAFERETFLELRGSEEAAALRHVFFAERAALRPAALRDVEPLPLRRAAVIGGGTMGAGIAAAMREAGLPVTLVERDAEGVARGLDTLRGIFAGNVRRGRLSEAQAEALVRGVTGTTDHASLAEADLVIEAVFEDIDVKRAVFDAVGRVCRQDAVLATNTSYLDPRSIAEGLPGPERFIGLHFFSPANVMKLLEIVPTPQTSLRTLATGFAVARLLKKIPVRAGICEGFIGNRILKLYRAGAEALVRQGIPIAEIDAAMRDYGFAMGPFEAQDLGGLDIAFLQREGARAAGRHVPETLGDILVRAGRKGQKTGAGWYDYVPGERRPQPSPAVAELLAGEIIAKTSMSRRAIAEHLVAEMAAEGRAILEEGIAESPAAIDLVEIHGYGFPRWRGGPMFATGMRGNAGPRGA</sequence>
<dbReference type="EMBL" id="JBHLXD010000001">
    <property type="protein sequence ID" value="MFC0206835.1"/>
    <property type="molecule type" value="Genomic_DNA"/>
</dbReference>
<keyword evidence="4" id="KW-0276">Fatty acid metabolism</keyword>
<evidence type="ECO:0000256" key="5">
    <source>
        <dbReference type="ARBA" id="ARBA00022963"/>
    </source>
</evidence>
<evidence type="ECO:0000259" key="14">
    <source>
        <dbReference type="Pfam" id="PF00725"/>
    </source>
</evidence>
<dbReference type="InterPro" id="IPR008927">
    <property type="entry name" value="6-PGluconate_DH-like_C_sf"/>
</dbReference>
<keyword evidence="7" id="KW-0520">NAD</keyword>
<dbReference type="SUPFAM" id="SSF51735">
    <property type="entry name" value="NAD(P)-binding Rossmann-fold domains"/>
    <property type="match status" value="1"/>
</dbReference>
<dbReference type="Gene3D" id="1.10.1040.50">
    <property type="match status" value="1"/>
</dbReference>
<dbReference type="InterPro" id="IPR006176">
    <property type="entry name" value="3-OHacyl-CoA_DH_NAD-bd"/>
</dbReference>
<reference evidence="16 17" key="1">
    <citation type="submission" date="2024-09" db="EMBL/GenBank/DDBJ databases">
        <authorList>
            <person name="Sun Q."/>
            <person name="Mori K."/>
        </authorList>
    </citation>
    <scope>NUCLEOTIDE SEQUENCE [LARGE SCALE GENOMIC DNA]</scope>
    <source>
        <strain evidence="16 17">CCM 8543</strain>
    </source>
</reference>
<comment type="caution">
    <text evidence="16">The sequence shown here is derived from an EMBL/GenBank/DDBJ whole genome shotgun (WGS) entry which is preliminary data.</text>
</comment>
<organism evidence="16 17">
    <name type="scientific">Chelativorans intermedius</name>
    <dbReference type="NCBI Taxonomy" id="515947"/>
    <lineage>
        <taxon>Bacteria</taxon>
        <taxon>Pseudomonadati</taxon>
        <taxon>Pseudomonadota</taxon>
        <taxon>Alphaproteobacteria</taxon>
        <taxon>Hyphomicrobiales</taxon>
        <taxon>Phyllobacteriaceae</taxon>
        <taxon>Chelativorans</taxon>
    </lineage>
</organism>
<comment type="pathway">
    <text evidence="2">Lipid metabolism; fatty acid beta-oxidation.</text>
</comment>
<dbReference type="Pfam" id="PF00378">
    <property type="entry name" value="ECH_1"/>
    <property type="match status" value="1"/>
</dbReference>
<feature type="domain" description="3-hydroxyacyl-CoA dehydrogenase NAD binding" evidence="15">
    <location>
        <begin position="292"/>
        <end position="467"/>
    </location>
</feature>
<evidence type="ECO:0000256" key="9">
    <source>
        <dbReference type="ARBA" id="ARBA00023140"/>
    </source>
</evidence>
<dbReference type="PANTHER" id="PTHR23309:SF49">
    <property type="entry name" value="PEROXISOMAL BIFUNCTIONAL ENZYME"/>
    <property type="match status" value="1"/>
</dbReference>
<dbReference type="Proteomes" id="UP001589755">
    <property type="component" value="Unassembled WGS sequence"/>
</dbReference>